<dbReference type="AlphaFoldDB" id="A0A8K0NFE0"/>
<protein>
    <submittedName>
        <fullName evidence="2">Uncharacterized protein</fullName>
    </submittedName>
</protein>
<dbReference type="Proteomes" id="UP000811619">
    <property type="component" value="Unassembled WGS sequence"/>
</dbReference>
<keyword evidence="1" id="KW-0812">Transmembrane</keyword>
<feature type="transmembrane region" description="Helical" evidence="1">
    <location>
        <begin position="20"/>
        <end position="39"/>
    </location>
</feature>
<sequence length="63" mass="6752">MAQEHLTAHQVRAITTLERVGGIVSLVAVALVFLTYGLVRQVRNVQNTFIVFASLSNVGASIA</sequence>
<proteinExistence type="predicted"/>
<evidence type="ECO:0000313" key="2">
    <source>
        <dbReference type="EMBL" id="KAG5913935.1"/>
    </source>
</evidence>
<gene>
    <name evidence="2" type="ORF">E4U42_000783</name>
</gene>
<feature type="non-terminal residue" evidence="2">
    <location>
        <position position="63"/>
    </location>
</feature>
<comment type="caution">
    <text evidence="2">The sequence shown here is derived from an EMBL/GenBank/DDBJ whole genome shotgun (WGS) entry which is preliminary data.</text>
</comment>
<accession>A0A8K0NFE0</accession>
<keyword evidence="1" id="KW-0472">Membrane</keyword>
<reference evidence="2" key="1">
    <citation type="journal article" date="2020" name="bioRxiv">
        <title>Whole genome comparisons of ergot fungi reveals the divergence and evolution of species within the genus Claviceps are the result of varying mechanisms driving genome evolution and host range expansion.</title>
        <authorList>
            <person name="Wyka S.A."/>
            <person name="Mondo S.J."/>
            <person name="Liu M."/>
            <person name="Dettman J."/>
            <person name="Nalam V."/>
            <person name="Broders K.D."/>
        </authorList>
    </citation>
    <scope>NUCLEOTIDE SEQUENCE</scope>
    <source>
        <strain evidence="2">CCC 489</strain>
    </source>
</reference>
<dbReference type="Gene3D" id="1.20.1070.10">
    <property type="entry name" value="Rhodopsin 7-helix transmembrane proteins"/>
    <property type="match status" value="1"/>
</dbReference>
<dbReference type="EMBL" id="SRPY01001204">
    <property type="protein sequence ID" value="KAG5913935.1"/>
    <property type="molecule type" value="Genomic_DNA"/>
</dbReference>
<name>A0A8K0NFE0_9HYPO</name>
<evidence type="ECO:0000313" key="3">
    <source>
        <dbReference type="Proteomes" id="UP000811619"/>
    </source>
</evidence>
<keyword evidence="3" id="KW-1185">Reference proteome</keyword>
<evidence type="ECO:0000256" key="1">
    <source>
        <dbReference type="SAM" id="Phobius"/>
    </source>
</evidence>
<dbReference type="OrthoDB" id="100006at2759"/>
<organism evidence="2 3">
    <name type="scientific">Claviceps africana</name>
    <dbReference type="NCBI Taxonomy" id="83212"/>
    <lineage>
        <taxon>Eukaryota</taxon>
        <taxon>Fungi</taxon>
        <taxon>Dikarya</taxon>
        <taxon>Ascomycota</taxon>
        <taxon>Pezizomycotina</taxon>
        <taxon>Sordariomycetes</taxon>
        <taxon>Hypocreomycetidae</taxon>
        <taxon>Hypocreales</taxon>
        <taxon>Clavicipitaceae</taxon>
        <taxon>Claviceps</taxon>
    </lineage>
</organism>
<keyword evidence="1" id="KW-1133">Transmembrane helix</keyword>